<evidence type="ECO:0000256" key="14">
    <source>
        <dbReference type="RuleBase" id="RU000461"/>
    </source>
</evidence>
<comment type="cofactor">
    <cofactor evidence="1 13">
        <name>heme</name>
        <dbReference type="ChEBI" id="CHEBI:30413"/>
    </cofactor>
</comment>
<dbReference type="Gene3D" id="1.10.630.10">
    <property type="entry name" value="Cytochrome P450"/>
    <property type="match status" value="1"/>
</dbReference>
<dbReference type="GO" id="GO:0016712">
    <property type="term" value="F:oxidoreductase activity, acting on paired donors, with incorporation or reduction of molecular oxygen, reduced flavin or flavoprotein as one donor, and incorporation of one atom of oxygen"/>
    <property type="evidence" value="ECO:0007669"/>
    <property type="project" value="InterPro"/>
</dbReference>
<evidence type="ECO:0000256" key="4">
    <source>
        <dbReference type="ARBA" id="ARBA00010617"/>
    </source>
</evidence>
<keyword evidence="8" id="KW-0492">Microsome</keyword>
<dbReference type="GO" id="GO:0020037">
    <property type="term" value="F:heme binding"/>
    <property type="evidence" value="ECO:0007669"/>
    <property type="project" value="InterPro"/>
</dbReference>
<dbReference type="CDD" id="cd11026">
    <property type="entry name" value="CYP2"/>
    <property type="match status" value="1"/>
</dbReference>
<keyword evidence="15" id="KW-1185">Reference proteome</keyword>
<keyword evidence="5 13" id="KW-0349">Heme</keyword>
<dbReference type="GO" id="GO:0005789">
    <property type="term" value="C:endoplasmic reticulum membrane"/>
    <property type="evidence" value="ECO:0007669"/>
    <property type="project" value="UniProtKB-SubCell"/>
</dbReference>
<dbReference type="InParanoid" id="A0A6P8Q2I9"/>
<keyword evidence="11 14" id="KW-0503">Monooxygenase</keyword>
<dbReference type="PROSITE" id="PS00086">
    <property type="entry name" value="CYTOCHROME_P450"/>
    <property type="match status" value="1"/>
</dbReference>
<organism evidence="15 16">
    <name type="scientific">Geotrypetes seraphini</name>
    <name type="common">Gaboon caecilian</name>
    <name type="synonym">Caecilia seraphini</name>
    <dbReference type="NCBI Taxonomy" id="260995"/>
    <lineage>
        <taxon>Eukaryota</taxon>
        <taxon>Metazoa</taxon>
        <taxon>Chordata</taxon>
        <taxon>Craniata</taxon>
        <taxon>Vertebrata</taxon>
        <taxon>Euteleostomi</taxon>
        <taxon>Amphibia</taxon>
        <taxon>Gymnophiona</taxon>
        <taxon>Geotrypetes</taxon>
    </lineage>
</organism>
<name>A0A6P8Q2I9_GEOSA</name>
<keyword evidence="6 13" id="KW-0479">Metal-binding</keyword>
<dbReference type="PANTHER" id="PTHR24300">
    <property type="entry name" value="CYTOCHROME P450 508A4-RELATED"/>
    <property type="match status" value="1"/>
</dbReference>
<evidence type="ECO:0000256" key="1">
    <source>
        <dbReference type="ARBA" id="ARBA00001971"/>
    </source>
</evidence>
<dbReference type="GO" id="GO:0008392">
    <property type="term" value="F:arachidonate epoxygenase activity"/>
    <property type="evidence" value="ECO:0007669"/>
    <property type="project" value="TreeGrafter"/>
</dbReference>
<keyword evidence="10 13" id="KW-0408">Iron</keyword>
<comment type="subcellular location">
    <subcellularLocation>
        <location evidence="3">Endoplasmic reticulum membrane</location>
        <topology evidence="3">Peripheral membrane protein</topology>
    </subcellularLocation>
    <subcellularLocation>
        <location evidence="2">Microsome membrane</location>
        <topology evidence="2">Peripheral membrane protein</topology>
    </subcellularLocation>
</comment>
<dbReference type="Pfam" id="PF00067">
    <property type="entry name" value="p450"/>
    <property type="match status" value="1"/>
</dbReference>
<keyword evidence="9 14" id="KW-0560">Oxidoreductase</keyword>
<gene>
    <name evidence="16" type="primary">LOC117355144</name>
</gene>
<evidence type="ECO:0000256" key="11">
    <source>
        <dbReference type="ARBA" id="ARBA00023033"/>
    </source>
</evidence>
<evidence type="ECO:0000256" key="2">
    <source>
        <dbReference type="ARBA" id="ARBA00004174"/>
    </source>
</evidence>
<evidence type="ECO:0000256" key="8">
    <source>
        <dbReference type="ARBA" id="ARBA00022848"/>
    </source>
</evidence>
<dbReference type="InterPro" id="IPR002401">
    <property type="entry name" value="Cyt_P450_E_grp-I"/>
</dbReference>
<keyword evidence="12" id="KW-0472">Membrane</keyword>
<evidence type="ECO:0000256" key="6">
    <source>
        <dbReference type="ARBA" id="ARBA00022723"/>
    </source>
</evidence>
<dbReference type="PRINTS" id="PR00463">
    <property type="entry name" value="EP450I"/>
</dbReference>
<dbReference type="GO" id="GO:0005506">
    <property type="term" value="F:iron ion binding"/>
    <property type="evidence" value="ECO:0007669"/>
    <property type="project" value="InterPro"/>
</dbReference>
<evidence type="ECO:0000313" key="15">
    <source>
        <dbReference type="Proteomes" id="UP000515159"/>
    </source>
</evidence>
<proteinExistence type="inferred from homology"/>
<evidence type="ECO:0000256" key="9">
    <source>
        <dbReference type="ARBA" id="ARBA00023002"/>
    </source>
</evidence>
<dbReference type="PRINTS" id="PR01684">
    <property type="entry name" value="EP450ICYP2A"/>
</dbReference>
<evidence type="ECO:0000313" key="16">
    <source>
        <dbReference type="RefSeq" id="XP_033789155.1"/>
    </source>
</evidence>
<comment type="similarity">
    <text evidence="4 14">Belongs to the cytochrome P450 family.</text>
</comment>
<dbReference type="InterPro" id="IPR017972">
    <property type="entry name" value="Cyt_P450_CS"/>
</dbReference>
<dbReference type="InterPro" id="IPR008067">
    <property type="entry name" value="Cyt_P450_E_grp-I_CYP2A-like"/>
</dbReference>
<dbReference type="PANTHER" id="PTHR24300:SF424">
    <property type="entry name" value="CYTOCHROME P450"/>
    <property type="match status" value="1"/>
</dbReference>
<evidence type="ECO:0000256" key="5">
    <source>
        <dbReference type="ARBA" id="ARBA00022617"/>
    </source>
</evidence>
<dbReference type="FunFam" id="1.10.630.10:FF:000238">
    <property type="entry name" value="Cytochrome P450 2A6"/>
    <property type="match status" value="1"/>
</dbReference>
<dbReference type="InterPro" id="IPR036396">
    <property type="entry name" value="Cyt_P450_sf"/>
</dbReference>
<dbReference type="KEGG" id="gsh:117355144"/>
<dbReference type="InterPro" id="IPR050182">
    <property type="entry name" value="Cytochrome_P450_fam2"/>
</dbReference>
<reference evidence="16" key="1">
    <citation type="submission" date="2025-08" db="UniProtKB">
        <authorList>
            <consortium name="RefSeq"/>
        </authorList>
    </citation>
    <scope>IDENTIFICATION</scope>
</reference>
<sequence>MFRCTRLPPGPTPFPIVGNLFQLKSRNIIQSLTKLYKKYGPVFTIYRGNRPLVMMCGYEAVKEALIDQADDFYDRGRIPALEKIFHDFGVGVLRGDQWKQIRAFSLKTLRELGMGKRNFEELMKDEAQCLVKEIRNTKQLPVDPSSYLTQASANIISSIMLGKRFVYGDKEWMNILDDMNECFHIMDSFWGKLYDLIPEVMRYLPGPHNRMFKCMEGLTNFITHRVKLKHETLDPSCPRDFSDYFLIRMEQEKQNPFSQFSEINLVMTILGTYIGGVETVSSTLKYGFLILLKYPQIEEKIHEEIDSVVGQNHMPSMNDRSKLHYTNAVIHEIQRFGDIIPLGGTHTVVRDTHFRKYTIPKGTNVRIFLSSVLSDPKYFNDPENFNPGHFLDENGDFKANEAFIPFSMGKRNCLGEGLARMELYLFFTAILKNFSLNSVLQPPKIDLTPVVKGIETIVPSYEVHFLPR</sequence>
<dbReference type="OrthoDB" id="1055148at2759"/>
<accession>A0A6P8Q2I9</accession>
<evidence type="ECO:0000256" key="10">
    <source>
        <dbReference type="ARBA" id="ARBA00023004"/>
    </source>
</evidence>
<dbReference type="GO" id="GO:0019373">
    <property type="term" value="P:epoxygenase P450 pathway"/>
    <property type="evidence" value="ECO:0007669"/>
    <property type="project" value="TreeGrafter"/>
</dbReference>
<dbReference type="GO" id="GO:0006805">
    <property type="term" value="P:xenobiotic metabolic process"/>
    <property type="evidence" value="ECO:0007669"/>
    <property type="project" value="TreeGrafter"/>
</dbReference>
<dbReference type="Proteomes" id="UP000515159">
    <property type="component" value="Chromosome 2"/>
</dbReference>
<evidence type="ECO:0000256" key="12">
    <source>
        <dbReference type="ARBA" id="ARBA00023136"/>
    </source>
</evidence>
<dbReference type="SUPFAM" id="SSF48264">
    <property type="entry name" value="Cytochrome P450"/>
    <property type="match status" value="1"/>
</dbReference>
<feature type="binding site" description="axial binding residue" evidence="13">
    <location>
        <position position="413"/>
    </location>
    <ligand>
        <name>heme</name>
        <dbReference type="ChEBI" id="CHEBI:30413"/>
    </ligand>
    <ligandPart>
        <name>Fe</name>
        <dbReference type="ChEBI" id="CHEBI:18248"/>
    </ligandPart>
</feature>
<dbReference type="InterPro" id="IPR001128">
    <property type="entry name" value="Cyt_P450"/>
</dbReference>
<evidence type="ECO:0000256" key="3">
    <source>
        <dbReference type="ARBA" id="ARBA00004406"/>
    </source>
</evidence>
<evidence type="ECO:0000256" key="7">
    <source>
        <dbReference type="ARBA" id="ARBA00022824"/>
    </source>
</evidence>
<dbReference type="AlphaFoldDB" id="A0A6P8Q2I9"/>
<dbReference type="PRINTS" id="PR00385">
    <property type="entry name" value="P450"/>
</dbReference>
<protein>
    <submittedName>
        <fullName evidence="16">Cytochrome P450 2G1-like isoform X1</fullName>
    </submittedName>
</protein>
<dbReference type="GeneID" id="117355144"/>
<evidence type="ECO:0000256" key="13">
    <source>
        <dbReference type="PIRSR" id="PIRSR602401-1"/>
    </source>
</evidence>
<dbReference type="RefSeq" id="XP_033789155.1">
    <property type="nucleotide sequence ID" value="XM_033933264.1"/>
</dbReference>
<keyword evidence="7" id="KW-0256">Endoplasmic reticulum</keyword>